<evidence type="ECO:0000313" key="3">
    <source>
        <dbReference type="EMBL" id="GES79282.1"/>
    </source>
</evidence>
<dbReference type="InterPro" id="IPR050791">
    <property type="entry name" value="Aldo-Keto_reductase"/>
</dbReference>
<dbReference type="Gene3D" id="3.20.20.100">
    <property type="entry name" value="NADP-dependent oxidoreductase domain"/>
    <property type="match status" value="1"/>
</dbReference>
<dbReference type="PANTHER" id="PTHR43625">
    <property type="entry name" value="AFLATOXIN B1 ALDEHYDE REDUCTASE"/>
    <property type="match status" value="1"/>
</dbReference>
<dbReference type="SUPFAM" id="SSF51430">
    <property type="entry name" value="NAD(P)-linked oxidoreductase"/>
    <property type="match status" value="1"/>
</dbReference>
<evidence type="ECO:0000313" key="4">
    <source>
        <dbReference type="Proteomes" id="UP000615446"/>
    </source>
</evidence>
<proteinExistence type="predicted"/>
<organism evidence="3 4">
    <name type="scientific">Rhizophagus clarus</name>
    <dbReference type="NCBI Taxonomy" id="94130"/>
    <lineage>
        <taxon>Eukaryota</taxon>
        <taxon>Fungi</taxon>
        <taxon>Fungi incertae sedis</taxon>
        <taxon>Mucoromycota</taxon>
        <taxon>Glomeromycotina</taxon>
        <taxon>Glomeromycetes</taxon>
        <taxon>Glomerales</taxon>
        <taxon>Glomeraceae</taxon>
        <taxon>Rhizophagus</taxon>
    </lineage>
</organism>
<feature type="domain" description="NADP-dependent oxidoreductase" evidence="2">
    <location>
        <begin position="8"/>
        <end position="143"/>
    </location>
</feature>
<reference evidence="3" key="1">
    <citation type="submission" date="2019-10" db="EMBL/GenBank/DDBJ databases">
        <title>Conservation and host-specific expression of non-tandemly repeated heterogenous ribosome RNA gene in arbuscular mycorrhizal fungi.</title>
        <authorList>
            <person name="Maeda T."/>
            <person name="Kobayashi Y."/>
            <person name="Nakagawa T."/>
            <person name="Ezawa T."/>
            <person name="Yamaguchi K."/>
            <person name="Bino T."/>
            <person name="Nishimoto Y."/>
            <person name="Shigenobu S."/>
            <person name="Kawaguchi M."/>
        </authorList>
    </citation>
    <scope>NUCLEOTIDE SEQUENCE</scope>
    <source>
        <strain evidence="3">HR1</strain>
    </source>
</reference>
<protein>
    <submittedName>
        <fullName evidence="3">Aldo/keto reductase</fullName>
    </submittedName>
</protein>
<sequence length="167" mass="18852">MHVVISDFYGPADEQEILKERRDEVFLCIKYGIVRVPSGEITGISGKSEYIRQSCENSLKRLGIKCIDLYYQHRIDPNTPIEDTVSALAKLVKEGKAKYIGLSECSAETLRRTYKVHPIAAIQPLRHYVDIETNGIIEACRENFAKNLEIADKFNEFADKKGVAASN</sequence>
<evidence type="ECO:0000259" key="2">
    <source>
        <dbReference type="Pfam" id="PF00248"/>
    </source>
</evidence>
<keyword evidence="1" id="KW-0560">Oxidoreductase</keyword>
<gene>
    <name evidence="3" type="ORF">RCL2_000659000</name>
</gene>
<dbReference type="Pfam" id="PF00248">
    <property type="entry name" value="Aldo_ket_red"/>
    <property type="match status" value="1"/>
</dbReference>
<name>A0A8H3QHI7_9GLOM</name>
<dbReference type="OrthoDB" id="37537at2759"/>
<dbReference type="AlphaFoldDB" id="A0A8H3QHI7"/>
<dbReference type="GO" id="GO:0016491">
    <property type="term" value="F:oxidoreductase activity"/>
    <property type="evidence" value="ECO:0007669"/>
    <property type="project" value="UniProtKB-KW"/>
</dbReference>
<dbReference type="EMBL" id="BLAL01000043">
    <property type="protein sequence ID" value="GES79282.1"/>
    <property type="molecule type" value="Genomic_DNA"/>
</dbReference>
<evidence type="ECO:0000256" key="1">
    <source>
        <dbReference type="ARBA" id="ARBA00023002"/>
    </source>
</evidence>
<accession>A0A8H3QHI7</accession>
<comment type="caution">
    <text evidence="3">The sequence shown here is derived from an EMBL/GenBank/DDBJ whole genome shotgun (WGS) entry which is preliminary data.</text>
</comment>
<dbReference type="InterPro" id="IPR023210">
    <property type="entry name" value="NADP_OxRdtase_dom"/>
</dbReference>
<dbReference type="Proteomes" id="UP000615446">
    <property type="component" value="Unassembled WGS sequence"/>
</dbReference>
<dbReference type="GO" id="GO:0005737">
    <property type="term" value="C:cytoplasm"/>
    <property type="evidence" value="ECO:0007669"/>
    <property type="project" value="TreeGrafter"/>
</dbReference>
<dbReference type="PANTHER" id="PTHR43625:SF40">
    <property type="entry name" value="ALDO-KETO REDUCTASE YAKC [NADP(+)]"/>
    <property type="match status" value="1"/>
</dbReference>
<dbReference type="InterPro" id="IPR036812">
    <property type="entry name" value="NAD(P)_OxRdtase_dom_sf"/>
</dbReference>